<dbReference type="EMBL" id="AP022614">
    <property type="protein sequence ID" value="BBZ47636.1"/>
    <property type="molecule type" value="Genomic_DNA"/>
</dbReference>
<protein>
    <submittedName>
        <fullName evidence="1">Uncharacterized protein</fullName>
    </submittedName>
</protein>
<keyword evidence="2" id="KW-1185">Reference proteome</keyword>
<proteinExistence type="predicted"/>
<organism evidence="1 2">
    <name type="scientific">Mycobacterium parmense</name>
    <dbReference type="NCBI Taxonomy" id="185642"/>
    <lineage>
        <taxon>Bacteria</taxon>
        <taxon>Bacillati</taxon>
        <taxon>Actinomycetota</taxon>
        <taxon>Actinomycetes</taxon>
        <taxon>Mycobacteriales</taxon>
        <taxon>Mycobacteriaceae</taxon>
        <taxon>Mycobacterium</taxon>
        <taxon>Mycobacterium simiae complex</taxon>
    </lineage>
</organism>
<name>A0A7I7Z0N8_9MYCO</name>
<evidence type="ECO:0000313" key="1">
    <source>
        <dbReference type="EMBL" id="BBZ47636.1"/>
    </source>
</evidence>
<accession>A0A7I7Z0N8</accession>
<gene>
    <name evidence="1" type="ORF">MPRM_49170</name>
</gene>
<dbReference type="AlphaFoldDB" id="A0A7I7Z0N8"/>
<sequence>MPIAIPRPSHLRRYSAFEMAAHLPEAALLVSTGSGIVRILEARFLGQAEQFLADDIALHL</sequence>
<evidence type="ECO:0000313" key="2">
    <source>
        <dbReference type="Proteomes" id="UP000467105"/>
    </source>
</evidence>
<reference evidence="1 2" key="1">
    <citation type="journal article" date="2019" name="Emerg. Microbes Infect.">
        <title>Comprehensive subspecies identification of 175 nontuberculous mycobacteria species based on 7547 genomic profiles.</title>
        <authorList>
            <person name="Matsumoto Y."/>
            <person name="Kinjo T."/>
            <person name="Motooka D."/>
            <person name="Nabeya D."/>
            <person name="Jung N."/>
            <person name="Uechi K."/>
            <person name="Horii T."/>
            <person name="Iida T."/>
            <person name="Fujita J."/>
            <person name="Nakamura S."/>
        </authorList>
    </citation>
    <scope>NUCLEOTIDE SEQUENCE [LARGE SCALE GENOMIC DNA]</scope>
    <source>
        <strain evidence="1 2">JCM 14742</strain>
    </source>
</reference>
<dbReference type="Proteomes" id="UP000467105">
    <property type="component" value="Chromosome"/>
</dbReference>